<name>A0A3S5BTX1_9PLAT</name>
<dbReference type="AlphaFoldDB" id="A0A3S5BTX1"/>
<dbReference type="GO" id="GO:0046872">
    <property type="term" value="F:metal ion binding"/>
    <property type="evidence" value="ECO:0007669"/>
    <property type="project" value="InterPro"/>
</dbReference>
<comment type="caution">
    <text evidence="2">The sequence shown here is derived from an EMBL/GenBank/DDBJ whole genome shotgun (WGS) entry which is preliminary data.</text>
</comment>
<gene>
    <name evidence="2" type="ORF">PXEA_LOCUS33150</name>
</gene>
<dbReference type="InterPro" id="IPR032632">
    <property type="entry name" value="Peptidase_M16_M"/>
</dbReference>
<evidence type="ECO:0000313" key="2">
    <source>
        <dbReference type="EMBL" id="VEL39710.1"/>
    </source>
</evidence>
<evidence type="ECO:0000259" key="1">
    <source>
        <dbReference type="Pfam" id="PF16187"/>
    </source>
</evidence>
<evidence type="ECO:0000313" key="3">
    <source>
        <dbReference type="Proteomes" id="UP000784294"/>
    </source>
</evidence>
<dbReference type="Proteomes" id="UP000784294">
    <property type="component" value="Unassembled WGS sequence"/>
</dbReference>
<dbReference type="InterPro" id="IPR011249">
    <property type="entry name" value="Metalloenz_LuxS/M16"/>
</dbReference>
<dbReference type="OrthoDB" id="952271at2759"/>
<protein>
    <recommendedName>
        <fullName evidence="1">Peptidase M16 middle/third domain-containing protein</fullName>
    </recommendedName>
</protein>
<accession>A0A3S5BTX1</accession>
<proteinExistence type="predicted"/>
<dbReference type="Pfam" id="PF16187">
    <property type="entry name" value="Peptidase_M16_M"/>
    <property type="match status" value="1"/>
</dbReference>
<dbReference type="EMBL" id="CAAALY010262252">
    <property type="protein sequence ID" value="VEL39710.1"/>
    <property type="molecule type" value="Genomic_DNA"/>
</dbReference>
<sequence length="95" mass="11106">MILHELLIYAYEQRLHLDIYAATEASLEYELDLQEGGLLITFTGLKDKLFLMYSIICDLIREEPKFLTESMLAGYKEFFRQSITNKATKPEHLSK</sequence>
<organism evidence="2 3">
    <name type="scientific">Protopolystoma xenopodis</name>
    <dbReference type="NCBI Taxonomy" id="117903"/>
    <lineage>
        <taxon>Eukaryota</taxon>
        <taxon>Metazoa</taxon>
        <taxon>Spiralia</taxon>
        <taxon>Lophotrochozoa</taxon>
        <taxon>Platyhelminthes</taxon>
        <taxon>Monogenea</taxon>
        <taxon>Polyopisthocotylea</taxon>
        <taxon>Polystomatidea</taxon>
        <taxon>Polystomatidae</taxon>
        <taxon>Protopolystoma</taxon>
    </lineage>
</organism>
<feature type="domain" description="Peptidase M16 middle/third" evidence="1">
    <location>
        <begin position="2"/>
        <end position="93"/>
    </location>
</feature>
<dbReference type="SUPFAM" id="SSF63411">
    <property type="entry name" value="LuxS/MPP-like metallohydrolase"/>
    <property type="match status" value="1"/>
</dbReference>
<keyword evidence="3" id="KW-1185">Reference proteome</keyword>
<reference evidence="2" key="1">
    <citation type="submission" date="2018-11" db="EMBL/GenBank/DDBJ databases">
        <authorList>
            <consortium name="Pathogen Informatics"/>
        </authorList>
    </citation>
    <scope>NUCLEOTIDE SEQUENCE</scope>
</reference>
<dbReference type="Gene3D" id="3.30.830.10">
    <property type="entry name" value="Metalloenzyme, LuxS/M16 peptidase-like"/>
    <property type="match status" value="1"/>
</dbReference>